<keyword evidence="1" id="KW-0812">Transmembrane</keyword>
<organism evidence="2 3">
    <name type="scientific">Mucilaginibacter paludis DSM 18603</name>
    <dbReference type="NCBI Taxonomy" id="714943"/>
    <lineage>
        <taxon>Bacteria</taxon>
        <taxon>Pseudomonadati</taxon>
        <taxon>Bacteroidota</taxon>
        <taxon>Sphingobacteriia</taxon>
        <taxon>Sphingobacteriales</taxon>
        <taxon>Sphingobacteriaceae</taxon>
        <taxon>Mucilaginibacter</taxon>
    </lineage>
</organism>
<proteinExistence type="predicted"/>
<gene>
    <name evidence="2" type="ORF">Mucpa_5951</name>
</gene>
<dbReference type="STRING" id="714943.Mucpa_5951"/>
<evidence type="ECO:0000313" key="2">
    <source>
        <dbReference type="EMBL" id="EHQ30011.1"/>
    </source>
</evidence>
<dbReference type="EMBL" id="CM001403">
    <property type="protein sequence ID" value="EHQ30011.1"/>
    <property type="molecule type" value="Genomic_DNA"/>
</dbReference>
<evidence type="ECO:0000313" key="3">
    <source>
        <dbReference type="Proteomes" id="UP000002774"/>
    </source>
</evidence>
<dbReference type="AlphaFoldDB" id="H1YAX8"/>
<keyword evidence="1" id="KW-1133">Transmembrane helix</keyword>
<dbReference type="RefSeq" id="WP_008511521.1">
    <property type="nucleotide sequence ID" value="NZ_CM001403.1"/>
</dbReference>
<evidence type="ECO:0000256" key="1">
    <source>
        <dbReference type="SAM" id="Phobius"/>
    </source>
</evidence>
<keyword evidence="1" id="KW-0472">Membrane</keyword>
<protein>
    <submittedName>
        <fullName evidence="2">Uncharacterized protein</fullName>
    </submittedName>
</protein>
<accession>H1YAX8</accession>
<keyword evidence="3" id="KW-1185">Reference proteome</keyword>
<sequence length="111" mass="12367">MTVTIENRTLHIGWPAAVSVMGLAISITWAVANFTNKITNGQEKINGTLIALAKRDSIQDAHLDKLDKNQLVTLNALKGIRDTIRFKKYTRIQAFVTERVVNGHVALTKVR</sequence>
<feature type="transmembrane region" description="Helical" evidence="1">
    <location>
        <begin position="12"/>
        <end position="32"/>
    </location>
</feature>
<dbReference type="Proteomes" id="UP000002774">
    <property type="component" value="Chromosome"/>
</dbReference>
<reference evidence="2" key="1">
    <citation type="submission" date="2011-09" db="EMBL/GenBank/DDBJ databases">
        <title>The permanent draft genome of Mucilaginibacter paludis DSM 18603.</title>
        <authorList>
            <consortium name="US DOE Joint Genome Institute (JGI-PGF)"/>
            <person name="Lucas S."/>
            <person name="Han J."/>
            <person name="Lapidus A."/>
            <person name="Bruce D."/>
            <person name="Goodwin L."/>
            <person name="Pitluck S."/>
            <person name="Peters L."/>
            <person name="Kyrpides N."/>
            <person name="Mavromatis K."/>
            <person name="Ivanova N."/>
            <person name="Mikhailova N."/>
            <person name="Held B."/>
            <person name="Detter J.C."/>
            <person name="Tapia R."/>
            <person name="Han C."/>
            <person name="Land M."/>
            <person name="Hauser L."/>
            <person name="Markowitz V."/>
            <person name="Cheng J.-F."/>
            <person name="Hugenholtz P."/>
            <person name="Woyke T."/>
            <person name="Wu D."/>
            <person name="Tindall B."/>
            <person name="Brambilla E."/>
            <person name="Klenk H.-P."/>
            <person name="Eisen J.A."/>
        </authorList>
    </citation>
    <scope>NUCLEOTIDE SEQUENCE [LARGE SCALE GENOMIC DNA]</scope>
    <source>
        <strain evidence="2">DSM 18603</strain>
    </source>
</reference>
<name>H1YAX8_9SPHI</name>
<dbReference type="HOGENOM" id="CLU_2155510_0_0_10"/>